<dbReference type="SUPFAM" id="SSF52540">
    <property type="entry name" value="P-loop containing nucleoside triphosphate hydrolases"/>
    <property type="match status" value="1"/>
</dbReference>
<dbReference type="Gene3D" id="3.40.50.300">
    <property type="entry name" value="P-loop containing nucleotide triphosphate hydrolases"/>
    <property type="match status" value="1"/>
</dbReference>
<dbReference type="OrthoDB" id="1435519at2"/>
<organism evidence="1 2">
    <name type="scientific">Parafilimonas terrae</name>
    <dbReference type="NCBI Taxonomy" id="1465490"/>
    <lineage>
        <taxon>Bacteria</taxon>
        <taxon>Pseudomonadati</taxon>
        <taxon>Bacteroidota</taxon>
        <taxon>Chitinophagia</taxon>
        <taxon>Chitinophagales</taxon>
        <taxon>Chitinophagaceae</taxon>
        <taxon>Parafilimonas</taxon>
    </lineage>
</organism>
<dbReference type="PANTHER" id="PTHR32175">
    <property type="entry name" value="PROTEIN, PUTATIVE, EXPRESSED-RELATED"/>
    <property type="match status" value="1"/>
</dbReference>
<keyword evidence="2" id="KW-1185">Reference proteome</keyword>
<dbReference type="EMBL" id="FOXQ01000004">
    <property type="protein sequence ID" value="SFP98922.1"/>
    <property type="molecule type" value="Genomic_DNA"/>
</dbReference>
<reference evidence="1 2" key="1">
    <citation type="submission" date="2016-10" db="EMBL/GenBank/DDBJ databases">
        <authorList>
            <person name="de Groot N.N."/>
        </authorList>
    </citation>
    <scope>NUCLEOTIDE SEQUENCE [LARGE SCALE GENOMIC DNA]</scope>
    <source>
        <strain evidence="1 2">DSM 28286</strain>
    </source>
</reference>
<protein>
    <submittedName>
        <fullName evidence="1">Sulfotransferase family protein</fullName>
    </submittedName>
</protein>
<dbReference type="AlphaFoldDB" id="A0A1I5UUM7"/>
<dbReference type="GO" id="GO:0016740">
    <property type="term" value="F:transferase activity"/>
    <property type="evidence" value="ECO:0007669"/>
    <property type="project" value="UniProtKB-KW"/>
</dbReference>
<dbReference type="Pfam" id="PF13469">
    <property type="entry name" value="Sulfotransfer_3"/>
    <property type="match status" value="1"/>
</dbReference>
<sequence>MEKGKNDFFILTAPRSGSTVLTRTLDQHPQIFCAGEIFHPSDETYHPEWQFPFIGKKSKKGFSRTLFTLTNYIKGYLTAATHIKNFYAVHDTKPIRGFKLMNRHVTDFPTVWKYLLQSNKKVIVLVRTNTFREALSSFRARKIGVFHSNEDASLAAKKVQVNAVQLKKRVDELEAINSNILKLGKSFNHIVLTYEEFEHWQEMLDKVFDFLEVEKINMPAQLRKISAANWRDGVENYEEVENIMKDKYAHFIN</sequence>
<keyword evidence="1" id="KW-0808">Transferase</keyword>
<evidence type="ECO:0000313" key="1">
    <source>
        <dbReference type="EMBL" id="SFP98922.1"/>
    </source>
</evidence>
<name>A0A1I5UUM7_9BACT</name>
<dbReference type="STRING" id="1465490.SAMN05444277_10447"/>
<evidence type="ECO:0000313" key="2">
    <source>
        <dbReference type="Proteomes" id="UP000199031"/>
    </source>
</evidence>
<dbReference type="PANTHER" id="PTHR32175:SF26">
    <property type="entry name" value="PROTEIN, PUTATIVE, EXPRESSED-RELATED"/>
    <property type="match status" value="1"/>
</dbReference>
<accession>A0A1I5UUM7</accession>
<dbReference type="InterPro" id="IPR027417">
    <property type="entry name" value="P-loop_NTPase"/>
</dbReference>
<dbReference type="Proteomes" id="UP000199031">
    <property type="component" value="Unassembled WGS sequence"/>
</dbReference>
<proteinExistence type="predicted"/>
<dbReference type="InterPro" id="IPR052796">
    <property type="entry name" value="Nod_factor_sulfotransferase"/>
</dbReference>
<dbReference type="RefSeq" id="WP_090657195.1">
    <property type="nucleotide sequence ID" value="NZ_FOXQ01000004.1"/>
</dbReference>
<gene>
    <name evidence="1" type="ORF">SAMN05444277_10447</name>
</gene>